<gene>
    <name evidence="4" type="ORF">FLP08_05500</name>
</gene>
<feature type="transmembrane region" description="Helical" evidence="2">
    <location>
        <begin position="15"/>
        <end position="32"/>
    </location>
</feature>
<dbReference type="Pfam" id="PF00266">
    <property type="entry name" value="Aminotran_5"/>
    <property type="match status" value="1"/>
</dbReference>
<name>A0A7K1LMI0_9FLAO</name>
<dbReference type="AlphaFoldDB" id="A0A7K1LMI0"/>
<dbReference type="InterPro" id="IPR015422">
    <property type="entry name" value="PyrdxlP-dep_Trfase_small"/>
</dbReference>
<dbReference type="GO" id="GO:0008483">
    <property type="term" value="F:transaminase activity"/>
    <property type="evidence" value="ECO:0007669"/>
    <property type="project" value="UniProtKB-KW"/>
</dbReference>
<accession>A0A7K1LMI0</accession>
<sequence>MLEQPFFLFGPSPGIFIKFLLFVIYFGSVFFFRKHNNNYISVVSNLHFYQKNFLKLMDNLRKGFPVLEQYTYLNTAASGLLPEKVWEFRQEHDLDFLIKGSILKDKMGEMLTGVRESLGNFFNCAPNRVALVPNFSYGFNSILESIDKPAKFLLLENDYPSINWPVESRNFKVVYAGINQQLEQNILEKVEKEKPDFFAFSIVQYINGVKLGIDFLKKLKERFPELILIADGTQYFGTEAFDFDDSGIDIAVSSCYKWMNAGYGNGFMLFNESIQGKLNPKHLGFGSLQGKYKAHEGNFIGKFEPGHYDTLNFGSLKAAIQLIGRTGIDQIQQQIDKLKQQARDRFAEAGLLEGWIAERSQFSSLFNIKGDEKLFNKLRTEGIITSQRGDGIRISLHYYNSEKDLQHLFSILKI</sequence>
<protein>
    <submittedName>
        <fullName evidence="4">Aminotransferase class V-fold PLP-dependent enzyme</fullName>
    </submittedName>
</protein>
<keyword evidence="4" id="KW-0808">Transferase</keyword>
<dbReference type="OrthoDB" id="513408at2"/>
<evidence type="ECO:0000256" key="2">
    <source>
        <dbReference type="SAM" id="Phobius"/>
    </source>
</evidence>
<dbReference type="Gene3D" id="3.40.640.10">
    <property type="entry name" value="Type I PLP-dependent aspartate aminotransferase-like (Major domain)"/>
    <property type="match status" value="1"/>
</dbReference>
<evidence type="ECO:0000259" key="3">
    <source>
        <dbReference type="Pfam" id="PF00266"/>
    </source>
</evidence>
<dbReference type="PANTHER" id="PTHR43586:SF15">
    <property type="entry name" value="BLR3095 PROTEIN"/>
    <property type="match status" value="1"/>
</dbReference>
<dbReference type="InterPro" id="IPR015424">
    <property type="entry name" value="PyrdxlP-dep_Trfase"/>
</dbReference>
<organism evidence="4 5">
    <name type="scientific">Christiangramia aestuarii</name>
    <dbReference type="NCBI Taxonomy" id="1028746"/>
    <lineage>
        <taxon>Bacteria</taxon>
        <taxon>Pseudomonadati</taxon>
        <taxon>Bacteroidota</taxon>
        <taxon>Flavobacteriia</taxon>
        <taxon>Flavobacteriales</taxon>
        <taxon>Flavobacteriaceae</taxon>
        <taxon>Christiangramia</taxon>
    </lineage>
</organism>
<evidence type="ECO:0000313" key="5">
    <source>
        <dbReference type="Proteomes" id="UP000460416"/>
    </source>
</evidence>
<keyword evidence="2" id="KW-0472">Membrane</keyword>
<dbReference type="Gene3D" id="3.90.1150.10">
    <property type="entry name" value="Aspartate Aminotransferase, domain 1"/>
    <property type="match status" value="1"/>
</dbReference>
<dbReference type="InterPro" id="IPR000192">
    <property type="entry name" value="Aminotrans_V_dom"/>
</dbReference>
<dbReference type="SUPFAM" id="SSF53383">
    <property type="entry name" value="PLP-dependent transferases"/>
    <property type="match status" value="1"/>
</dbReference>
<dbReference type="Proteomes" id="UP000460416">
    <property type="component" value="Unassembled WGS sequence"/>
</dbReference>
<reference evidence="4 5" key="1">
    <citation type="submission" date="2019-07" db="EMBL/GenBank/DDBJ databases">
        <title>Gramella aestuarii sp. nov., isolated from a tidal flat, and emended description of Gramella echinicola.</title>
        <authorList>
            <person name="Liu L."/>
        </authorList>
    </citation>
    <scope>NUCLEOTIDE SEQUENCE [LARGE SCALE GENOMIC DNA]</scope>
    <source>
        <strain evidence="4 5">BS12</strain>
    </source>
</reference>
<dbReference type="InterPro" id="IPR015421">
    <property type="entry name" value="PyrdxlP-dep_Trfase_major"/>
</dbReference>
<proteinExistence type="predicted"/>
<keyword evidence="4" id="KW-0032">Aminotransferase</keyword>
<keyword evidence="5" id="KW-1185">Reference proteome</keyword>
<keyword evidence="1" id="KW-0663">Pyridoxal phosphate</keyword>
<dbReference type="EMBL" id="VJVW01000002">
    <property type="protein sequence ID" value="MUP42019.1"/>
    <property type="molecule type" value="Genomic_DNA"/>
</dbReference>
<evidence type="ECO:0000313" key="4">
    <source>
        <dbReference type="EMBL" id="MUP42019.1"/>
    </source>
</evidence>
<keyword evidence="2" id="KW-0812">Transmembrane</keyword>
<comment type="caution">
    <text evidence="4">The sequence shown here is derived from an EMBL/GenBank/DDBJ whole genome shotgun (WGS) entry which is preliminary data.</text>
</comment>
<dbReference type="PANTHER" id="PTHR43586">
    <property type="entry name" value="CYSTEINE DESULFURASE"/>
    <property type="match status" value="1"/>
</dbReference>
<keyword evidence="2" id="KW-1133">Transmembrane helix</keyword>
<evidence type="ECO:0000256" key="1">
    <source>
        <dbReference type="ARBA" id="ARBA00022898"/>
    </source>
</evidence>
<feature type="domain" description="Aminotransferase class V" evidence="3">
    <location>
        <begin position="72"/>
        <end position="408"/>
    </location>
</feature>